<protein>
    <recommendedName>
        <fullName evidence="5">HicB-like antitoxin of toxin-antitoxin system domain-containing protein</fullName>
    </recommendedName>
</protein>
<evidence type="ECO:0000313" key="4">
    <source>
        <dbReference type="Proteomes" id="UP000051751"/>
    </source>
</evidence>
<proteinExistence type="predicted"/>
<dbReference type="EMBL" id="JQAZ01000002">
    <property type="protein sequence ID" value="KRN32791.1"/>
    <property type="molecule type" value="Genomic_DNA"/>
</dbReference>
<organism evidence="2 3">
    <name type="scientific">Lactobacillus selangorensis</name>
    <dbReference type="NCBI Taxonomy" id="81857"/>
    <lineage>
        <taxon>Bacteria</taxon>
        <taxon>Bacillati</taxon>
        <taxon>Bacillota</taxon>
        <taxon>Bacilli</taxon>
        <taxon>Lactobacillales</taxon>
        <taxon>Lactobacillaceae</taxon>
        <taxon>Lactobacillus</taxon>
    </lineage>
</organism>
<reference evidence="3 4" key="1">
    <citation type="journal article" date="2015" name="Genome Announc.">
        <title>Expanding the biotechnology potential of lactobacilli through comparative genomics of 213 strains and associated genera.</title>
        <authorList>
            <person name="Sun Z."/>
            <person name="Harris H.M."/>
            <person name="McCann A."/>
            <person name="Guo C."/>
            <person name="Argimon S."/>
            <person name="Zhang W."/>
            <person name="Yang X."/>
            <person name="Jeffery I.B."/>
            <person name="Cooney J.C."/>
            <person name="Kagawa T.F."/>
            <person name="Liu W."/>
            <person name="Song Y."/>
            <person name="Salvetti E."/>
            <person name="Wrobel A."/>
            <person name="Rasinkangas P."/>
            <person name="Parkhill J."/>
            <person name="Rea M.C."/>
            <person name="O'Sullivan O."/>
            <person name="Ritari J."/>
            <person name="Douillard F.P."/>
            <person name="Paul Ross R."/>
            <person name="Yang R."/>
            <person name="Briner A.E."/>
            <person name="Felis G.E."/>
            <person name="de Vos W.M."/>
            <person name="Barrangou R."/>
            <person name="Klaenhammer T.R."/>
            <person name="Caufield P.W."/>
            <person name="Cui Y."/>
            <person name="Zhang H."/>
            <person name="O'Toole P.W."/>
        </authorList>
    </citation>
    <scope>NUCLEOTIDE SEQUENCE [LARGE SCALE GENOMIC DNA]</scope>
    <source>
        <strain evidence="1 4">ATCC BAA-66</strain>
        <strain evidence="2 3">DSM 13344</strain>
    </source>
</reference>
<dbReference type="Proteomes" id="UP000051751">
    <property type="component" value="Unassembled WGS sequence"/>
</dbReference>
<evidence type="ECO:0000313" key="2">
    <source>
        <dbReference type="EMBL" id="KRN32791.1"/>
    </source>
</evidence>
<evidence type="ECO:0008006" key="5">
    <source>
        <dbReference type="Google" id="ProtNLM"/>
    </source>
</evidence>
<comment type="caution">
    <text evidence="2">The sequence shown here is derived from an EMBL/GenBank/DDBJ whole genome shotgun (WGS) entry which is preliminary data.</text>
</comment>
<keyword evidence="3" id="KW-1185">Reference proteome</keyword>
<dbReference type="RefSeq" id="WP_057769037.1">
    <property type="nucleotide sequence ID" value="NZ_JQAT01000002.1"/>
</dbReference>
<gene>
    <name evidence="1" type="ORF">IV38_GL001004</name>
    <name evidence="2" type="ORF">IV40_GL000849</name>
</gene>
<dbReference type="EMBL" id="JQAT01000002">
    <property type="protein sequence ID" value="KRN28799.1"/>
    <property type="molecule type" value="Genomic_DNA"/>
</dbReference>
<dbReference type="Proteomes" id="UP000051645">
    <property type="component" value="Unassembled WGS sequence"/>
</dbReference>
<dbReference type="STRING" id="81857.IV38_GL001004"/>
<dbReference type="OrthoDB" id="5419659at2"/>
<accession>A0A0R2G5V3</accession>
<evidence type="ECO:0000313" key="3">
    <source>
        <dbReference type="Proteomes" id="UP000051645"/>
    </source>
</evidence>
<dbReference type="AlphaFoldDB" id="A0A0R2G5V3"/>
<name>A0A0R2G5V3_9LACO</name>
<dbReference type="PATRIC" id="fig|81857.3.peg.1009"/>
<sequence length="96" mass="10891">MSKHNLVYPVIISFDASDQKDPYLVYIPAFHGYAAGKDESDALARARKFVISQFGKYRAEHRHVPQSTFSLPRVMHDNSKATLIDVAVPHQHKKEA</sequence>
<evidence type="ECO:0000313" key="1">
    <source>
        <dbReference type="EMBL" id="KRN28799.1"/>
    </source>
</evidence>
<dbReference type="Gene3D" id="3.30.160.250">
    <property type="match status" value="1"/>
</dbReference>